<dbReference type="GO" id="GO:0051209">
    <property type="term" value="P:release of sequestered calcium ion into cytosol"/>
    <property type="evidence" value="ECO:0007669"/>
    <property type="project" value="TreeGrafter"/>
</dbReference>
<dbReference type="CDD" id="cd08558">
    <property type="entry name" value="PI-PLCc_eukaryota"/>
    <property type="match status" value="1"/>
</dbReference>
<dbReference type="PROSITE" id="PS50007">
    <property type="entry name" value="PIPLC_X_DOMAIN"/>
    <property type="match status" value="1"/>
</dbReference>
<dbReference type="PANTHER" id="PTHR10336">
    <property type="entry name" value="PHOSPHOINOSITIDE-SPECIFIC PHOSPHOLIPASE C FAMILY PROTEIN"/>
    <property type="match status" value="1"/>
</dbReference>
<feature type="compositionally biased region" description="Gly residues" evidence="6">
    <location>
        <begin position="666"/>
        <end position="682"/>
    </location>
</feature>
<feature type="compositionally biased region" description="Basic and acidic residues" evidence="6">
    <location>
        <begin position="272"/>
        <end position="283"/>
    </location>
</feature>
<dbReference type="InterPro" id="IPR001192">
    <property type="entry name" value="PI-PLC_fam"/>
</dbReference>
<organism evidence="8 9">
    <name type="scientific">Gregarina niphandrodes</name>
    <name type="common">Septate eugregarine</name>
    <dbReference type="NCBI Taxonomy" id="110365"/>
    <lineage>
        <taxon>Eukaryota</taxon>
        <taxon>Sar</taxon>
        <taxon>Alveolata</taxon>
        <taxon>Apicomplexa</taxon>
        <taxon>Conoidasida</taxon>
        <taxon>Gregarinasina</taxon>
        <taxon>Eugregarinorida</taxon>
        <taxon>Gregarinidae</taxon>
        <taxon>Gregarina</taxon>
    </lineage>
</organism>
<dbReference type="Proteomes" id="UP000019763">
    <property type="component" value="Unassembled WGS sequence"/>
</dbReference>
<dbReference type="EC" id="3.1.4.11" evidence="1 5"/>
<dbReference type="InterPro" id="IPR000909">
    <property type="entry name" value="PLipase_C_PInositol-sp_X_dom"/>
</dbReference>
<dbReference type="GO" id="GO:0004435">
    <property type="term" value="F:phosphatidylinositol-4,5-bisphosphate phospholipase C activity"/>
    <property type="evidence" value="ECO:0007669"/>
    <property type="project" value="UniProtKB-EC"/>
</dbReference>
<dbReference type="InterPro" id="IPR001711">
    <property type="entry name" value="PLipase_C_Pinositol-sp_Y"/>
</dbReference>
<dbReference type="eggNOG" id="KOG0169">
    <property type="taxonomic scope" value="Eukaryota"/>
</dbReference>
<dbReference type="EMBL" id="AFNH02000835">
    <property type="protein sequence ID" value="EZG55492.1"/>
    <property type="molecule type" value="Genomic_DNA"/>
</dbReference>
<dbReference type="GeneID" id="22913956"/>
<keyword evidence="4 5" id="KW-0443">Lipid metabolism</keyword>
<dbReference type="Gene3D" id="2.60.40.150">
    <property type="entry name" value="C2 domain"/>
    <property type="match status" value="1"/>
</dbReference>
<dbReference type="SMART" id="SM00149">
    <property type="entry name" value="PLCYc"/>
    <property type="match status" value="1"/>
</dbReference>
<proteinExistence type="predicted"/>
<evidence type="ECO:0000256" key="6">
    <source>
        <dbReference type="SAM" id="MobiDB-lite"/>
    </source>
</evidence>
<dbReference type="InterPro" id="IPR035892">
    <property type="entry name" value="C2_domain_sf"/>
</dbReference>
<dbReference type="SUPFAM" id="SSF51695">
    <property type="entry name" value="PLC-like phosphodiesterases"/>
    <property type="match status" value="1"/>
</dbReference>
<evidence type="ECO:0000256" key="5">
    <source>
        <dbReference type="RuleBase" id="RU361133"/>
    </source>
</evidence>
<dbReference type="PRINTS" id="PR00390">
    <property type="entry name" value="PHPHLIPASEC"/>
</dbReference>
<dbReference type="InterPro" id="IPR017946">
    <property type="entry name" value="PLC-like_Pdiesterase_TIM-brl"/>
</dbReference>
<comment type="caution">
    <text evidence="8">The sequence shown here is derived from an EMBL/GenBank/DDBJ whole genome shotgun (WGS) entry which is preliminary data.</text>
</comment>
<reference evidence="8" key="1">
    <citation type="submission" date="2013-12" db="EMBL/GenBank/DDBJ databases">
        <authorList>
            <person name="Omoto C.K."/>
            <person name="Sibley D."/>
            <person name="Venepally P."/>
            <person name="Hadjithomas M."/>
            <person name="Karamycheva S."/>
            <person name="Brunk B."/>
            <person name="Roos D."/>
            <person name="Caler E."/>
            <person name="Lorenzi H."/>
        </authorList>
    </citation>
    <scope>NUCLEOTIDE SEQUENCE</scope>
</reference>
<keyword evidence="2 5" id="KW-0378">Hydrolase</keyword>
<feature type="region of interest" description="Disordered" evidence="6">
    <location>
        <begin position="642"/>
        <end position="682"/>
    </location>
</feature>
<evidence type="ECO:0000313" key="8">
    <source>
        <dbReference type="EMBL" id="EZG55492.1"/>
    </source>
</evidence>
<dbReference type="RefSeq" id="XP_011131536.1">
    <property type="nucleotide sequence ID" value="XM_011133234.1"/>
</dbReference>
<keyword evidence="3 5" id="KW-0442">Lipid degradation</keyword>
<feature type="region of interest" description="Disordered" evidence="6">
    <location>
        <begin position="263"/>
        <end position="319"/>
    </location>
</feature>
<feature type="compositionally biased region" description="Gly residues" evidence="6">
    <location>
        <begin position="284"/>
        <end position="310"/>
    </location>
</feature>
<dbReference type="VEuPathDB" id="CryptoDB:GNI_111870"/>
<dbReference type="PANTHER" id="PTHR10336:SF36">
    <property type="entry name" value="1-PHOSPHATIDYLINOSITOL 4,5-BISPHOSPHATE PHOSPHODIESTERASE BETA-4"/>
    <property type="match status" value="1"/>
</dbReference>
<evidence type="ECO:0000256" key="4">
    <source>
        <dbReference type="ARBA" id="ARBA00023098"/>
    </source>
</evidence>
<protein>
    <recommendedName>
        <fullName evidence="1 5">Phosphoinositide phospholipase C</fullName>
        <ecNumber evidence="1 5">3.1.4.11</ecNumber>
    </recommendedName>
</protein>
<evidence type="ECO:0000313" key="9">
    <source>
        <dbReference type="Proteomes" id="UP000019763"/>
    </source>
</evidence>
<accession>A0A023B3D1</accession>
<dbReference type="PROSITE" id="PS50008">
    <property type="entry name" value="PIPLC_Y_DOMAIN"/>
    <property type="match status" value="1"/>
</dbReference>
<dbReference type="SUPFAM" id="SSF49562">
    <property type="entry name" value="C2 domain (Calcium/lipid-binding domain, CaLB)"/>
    <property type="match status" value="1"/>
</dbReference>
<dbReference type="OrthoDB" id="269822at2759"/>
<dbReference type="Gene3D" id="3.20.20.190">
    <property type="entry name" value="Phosphatidylinositol (PI) phosphodiesterase"/>
    <property type="match status" value="2"/>
</dbReference>
<evidence type="ECO:0000256" key="3">
    <source>
        <dbReference type="ARBA" id="ARBA00022963"/>
    </source>
</evidence>
<dbReference type="Pfam" id="PF00387">
    <property type="entry name" value="PI-PLC-Y"/>
    <property type="match status" value="1"/>
</dbReference>
<dbReference type="AlphaFoldDB" id="A0A023B3D1"/>
<name>A0A023B3D1_GRENI</name>
<dbReference type="Pfam" id="PF00388">
    <property type="entry name" value="PI-PLC-X"/>
    <property type="match status" value="2"/>
</dbReference>
<evidence type="ECO:0000256" key="1">
    <source>
        <dbReference type="ARBA" id="ARBA00012368"/>
    </source>
</evidence>
<dbReference type="SMART" id="SM00148">
    <property type="entry name" value="PLCXc"/>
    <property type="match status" value="1"/>
</dbReference>
<feature type="domain" description="PI-PLC Y-box" evidence="7">
    <location>
        <begin position="507"/>
        <end position="575"/>
    </location>
</feature>
<keyword evidence="9" id="KW-1185">Reference proteome</keyword>
<evidence type="ECO:0000256" key="2">
    <source>
        <dbReference type="ARBA" id="ARBA00022801"/>
    </source>
</evidence>
<dbReference type="GO" id="GO:0048015">
    <property type="term" value="P:phosphatidylinositol-mediated signaling"/>
    <property type="evidence" value="ECO:0007669"/>
    <property type="project" value="TreeGrafter"/>
</dbReference>
<dbReference type="GO" id="GO:0016042">
    <property type="term" value="P:lipid catabolic process"/>
    <property type="evidence" value="ECO:0007669"/>
    <property type="project" value="UniProtKB-KW"/>
</dbReference>
<gene>
    <name evidence="8" type="ORF">GNI_111870</name>
</gene>
<dbReference type="CDD" id="cd00275">
    <property type="entry name" value="C2_PLC_like"/>
    <property type="match status" value="1"/>
</dbReference>
<sequence>MTHPFTDYWIATSHNTYLTKDQLCVELDCWDGSDGQPTIYHGHTLTSKISFHDVVRACLDYGFQTSPYPIILSLEMHCSPRQKLKIGHILRSVLGDALVDAADIRRSQFSPEDLKYKFLVKAKVARQTDDPSSLDEADEGTEDSVDPNAQLDLLQFPPGFVTPLPPSAMLAWDAPDYQGSAVRGPNGGHKGGWSQELSRCCRSSRRRESTNFHDDEGFTTRSDSLATRLICPWRRAAGPRRSSSDHWSASGIETDIRDSINGSIWAGGNKDGGNKDGGNKDGGNRTGGNKDGGNRTGGNEDGGNRTGGNRAGRAGATKVGVGPDYGGELVIGVPFGGRPEQRVSKSGGLINLAPYYQCVGLPGRKLTTFSDPERTRYHVASLNERVMVRFIKQIEASDNLTSPAVSASAPMVTTDNCSRVAAAKTSTVTKANALANSSGLPKSTANLDLESTANVGLVPNSSTGMLPLSATLFTPGSLGSVATSSAASPTLTAGVSSMSTGRGVARDLVDFHRQYLSRIFPAGTRLWSSNYYPIPAWNWGCQMVALNYQVKGISMFLNHGRFRDNGYVLKPRILRDPTIPFDSRHVTKEILQQAEEQPLLISIEVMAGRQLPLAKPGTLINQYTQRLDSLKQQHGVIAAALHPDRGHDRNHLHRQESGHESDGRGRPPGGGSGGSSGSGGSNQYGHINISVHGIKEDQCYYKTTTQKLHYFNTMWSNEKFTFRVLVPSLAMVCFILKSNGDIAAGHSVPVLKLRPGYRWVSLLDTNLQELRRTGLMVKVTLEKDLL</sequence>
<evidence type="ECO:0000259" key="7">
    <source>
        <dbReference type="PROSITE" id="PS50008"/>
    </source>
</evidence>
<comment type="catalytic activity">
    <reaction evidence="5">
        <text>a 1,2-diacyl-sn-glycero-3-phospho-(1D-myo-inositol-4,5-bisphosphate) + H2O = 1D-myo-inositol 1,4,5-trisphosphate + a 1,2-diacyl-sn-glycerol + H(+)</text>
        <dbReference type="Rhea" id="RHEA:33179"/>
        <dbReference type="ChEBI" id="CHEBI:15377"/>
        <dbReference type="ChEBI" id="CHEBI:15378"/>
        <dbReference type="ChEBI" id="CHEBI:17815"/>
        <dbReference type="ChEBI" id="CHEBI:58456"/>
        <dbReference type="ChEBI" id="CHEBI:203600"/>
        <dbReference type="EC" id="3.1.4.11"/>
    </reaction>
</comment>
<feature type="compositionally biased region" description="Basic and acidic residues" evidence="6">
    <location>
        <begin position="642"/>
        <end position="665"/>
    </location>
</feature>